<comment type="similarity">
    <text evidence="5">Belongs to the PRA1 family.</text>
</comment>
<evidence type="ECO:0000256" key="3">
    <source>
        <dbReference type="ARBA" id="ARBA00022989"/>
    </source>
</evidence>
<dbReference type="SUPFAM" id="SSF46934">
    <property type="entry name" value="UBA-like"/>
    <property type="match status" value="1"/>
</dbReference>
<keyword evidence="4 5" id="KW-0472">Membrane</keyword>
<sequence>MGNIPPTARLQRLMDLGFTVAEARIALAEADGDVDRAAAILERRRNLNAKRGFAERVNGLLREQRPWAEFFDRFLWPEHLNERVNTNLMYYRGNYIVLCAGLVLLHMLIRPAMLLVGSVAAGLPVLALSWGETPVLGQPLDLTQRLVAAGLASALLLHWSGYVWELLGLAGTCSGIVLAHATFRARSLSSRWKFFNEQMKAE</sequence>
<gene>
    <name evidence="7" type="ORF">CLEP1334_LOCUS1159</name>
</gene>
<proteinExistence type="inferred from homology"/>
<dbReference type="PANTHER" id="PTHR19317:SF0">
    <property type="entry name" value="PRENYLATED RAB ACCEPTOR PROTEIN 1"/>
    <property type="match status" value="1"/>
</dbReference>
<dbReference type="Gene3D" id="1.10.8.10">
    <property type="entry name" value="DNA helicase RuvA subunit, C-terminal domain"/>
    <property type="match status" value="1"/>
</dbReference>
<dbReference type="EMBL" id="HBER01002165">
    <property type="protein sequence ID" value="CAD8524595.1"/>
    <property type="molecule type" value="Transcribed_RNA"/>
</dbReference>
<accession>A0A7S0IKP1</accession>
<keyword evidence="3 5" id="KW-1133">Transmembrane helix</keyword>
<evidence type="ECO:0000259" key="6">
    <source>
        <dbReference type="PROSITE" id="PS50030"/>
    </source>
</evidence>
<dbReference type="Pfam" id="PF00627">
    <property type="entry name" value="UBA"/>
    <property type="match status" value="1"/>
</dbReference>
<reference evidence="7" key="1">
    <citation type="submission" date="2021-01" db="EMBL/GenBank/DDBJ databases">
        <authorList>
            <person name="Corre E."/>
            <person name="Pelletier E."/>
            <person name="Niang G."/>
            <person name="Scheremetjew M."/>
            <person name="Finn R."/>
            <person name="Kale V."/>
            <person name="Holt S."/>
            <person name="Cochrane G."/>
            <person name="Meng A."/>
            <person name="Brown T."/>
            <person name="Cohen L."/>
        </authorList>
    </citation>
    <scope>NUCLEOTIDE SEQUENCE</scope>
    <source>
        <strain evidence="7">RCC1130</strain>
    </source>
</reference>
<dbReference type="InterPro" id="IPR015940">
    <property type="entry name" value="UBA"/>
</dbReference>
<feature type="domain" description="UBA" evidence="6">
    <location>
        <begin position="3"/>
        <end position="44"/>
    </location>
</feature>
<keyword evidence="2 5" id="KW-0812">Transmembrane</keyword>
<organism evidence="7">
    <name type="scientific">Calcidiscus leptoporus</name>
    <dbReference type="NCBI Taxonomy" id="127549"/>
    <lineage>
        <taxon>Eukaryota</taxon>
        <taxon>Haptista</taxon>
        <taxon>Haptophyta</taxon>
        <taxon>Prymnesiophyceae</taxon>
        <taxon>Coccolithales</taxon>
        <taxon>Calcidiscaceae</taxon>
        <taxon>Calcidiscus</taxon>
    </lineage>
</organism>
<name>A0A7S0IKP1_9EUKA</name>
<dbReference type="InterPro" id="IPR009060">
    <property type="entry name" value="UBA-like_sf"/>
</dbReference>
<comment type="subcellular location">
    <subcellularLocation>
        <location evidence="1 5">Membrane</location>
        <topology evidence="1 5">Multi-pass membrane protein</topology>
    </subcellularLocation>
</comment>
<dbReference type="AlphaFoldDB" id="A0A7S0IKP1"/>
<dbReference type="InterPro" id="IPR004895">
    <property type="entry name" value="Prenylated_rab_accept_PRA1"/>
</dbReference>
<evidence type="ECO:0000256" key="1">
    <source>
        <dbReference type="ARBA" id="ARBA00004141"/>
    </source>
</evidence>
<dbReference type="SMART" id="SM00165">
    <property type="entry name" value="UBA"/>
    <property type="match status" value="1"/>
</dbReference>
<evidence type="ECO:0000313" key="7">
    <source>
        <dbReference type="EMBL" id="CAD8524595.1"/>
    </source>
</evidence>
<evidence type="ECO:0000256" key="4">
    <source>
        <dbReference type="ARBA" id="ARBA00023136"/>
    </source>
</evidence>
<dbReference type="Pfam" id="PF03208">
    <property type="entry name" value="PRA1"/>
    <property type="match status" value="1"/>
</dbReference>
<evidence type="ECO:0000256" key="2">
    <source>
        <dbReference type="ARBA" id="ARBA00022692"/>
    </source>
</evidence>
<dbReference type="PANTHER" id="PTHR19317">
    <property type="entry name" value="PRENYLATED RAB ACCEPTOR 1-RELATED"/>
    <property type="match status" value="1"/>
</dbReference>
<feature type="transmembrane region" description="Helical" evidence="5">
    <location>
        <begin position="162"/>
        <end position="183"/>
    </location>
</feature>
<evidence type="ECO:0000256" key="5">
    <source>
        <dbReference type="RuleBase" id="RU363107"/>
    </source>
</evidence>
<dbReference type="CDD" id="cd14291">
    <property type="entry name" value="UBA1_NUB1_like"/>
    <property type="match status" value="1"/>
</dbReference>
<dbReference type="GO" id="GO:0016020">
    <property type="term" value="C:membrane"/>
    <property type="evidence" value="ECO:0007669"/>
    <property type="project" value="UniProtKB-SubCell"/>
</dbReference>
<dbReference type="GO" id="GO:0005794">
    <property type="term" value="C:Golgi apparatus"/>
    <property type="evidence" value="ECO:0007669"/>
    <property type="project" value="TreeGrafter"/>
</dbReference>
<protein>
    <recommendedName>
        <fullName evidence="5">PRA1 family protein</fullName>
    </recommendedName>
</protein>
<comment type="caution">
    <text evidence="5">Lacks conserved residue(s) required for the propagation of feature annotation.</text>
</comment>
<dbReference type="PROSITE" id="PS50030">
    <property type="entry name" value="UBA"/>
    <property type="match status" value="1"/>
</dbReference>